<dbReference type="AlphaFoldDB" id="A0A165DW74"/>
<feature type="compositionally biased region" description="Basic and acidic residues" evidence="1">
    <location>
        <begin position="1"/>
        <end position="30"/>
    </location>
</feature>
<feature type="region of interest" description="Disordered" evidence="1">
    <location>
        <begin position="1"/>
        <end position="31"/>
    </location>
</feature>
<dbReference type="RefSeq" id="XP_040763494.1">
    <property type="nucleotide sequence ID" value="XM_040912667.1"/>
</dbReference>
<organism evidence="2 3">
    <name type="scientific">Laetiporus sulphureus 93-53</name>
    <dbReference type="NCBI Taxonomy" id="1314785"/>
    <lineage>
        <taxon>Eukaryota</taxon>
        <taxon>Fungi</taxon>
        <taxon>Dikarya</taxon>
        <taxon>Basidiomycota</taxon>
        <taxon>Agaricomycotina</taxon>
        <taxon>Agaricomycetes</taxon>
        <taxon>Polyporales</taxon>
        <taxon>Laetiporus</taxon>
    </lineage>
</organism>
<accession>A0A165DW74</accession>
<feature type="compositionally biased region" description="Acidic residues" evidence="1">
    <location>
        <begin position="139"/>
        <end position="159"/>
    </location>
</feature>
<evidence type="ECO:0000313" key="3">
    <source>
        <dbReference type="Proteomes" id="UP000076871"/>
    </source>
</evidence>
<evidence type="ECO:0000313" key="2">
    <source>
        <dbReference type="EMBL" id="KZT05754.1"/>
    </source>
</evidence>
<reference evidence="2 3" key="1">
    <citation type="journal article" date="2016" name="Mol. Biol. Evol.">
        <title>Comparative Genomics of Early-Diverging Mushroom-Forming Fungi Provides Insights into the Origins of Lignocellulose Decay Capabilities.</title>
        <authorList>
            <person name="Nagy L.G."/>
            <person name="Riley R."/>
            <person name="Tritt A."/>
            <person name="Adam C."/>
            <person name="Daum C."/>
            <person name="Floudas D."/>
            <person name="Sun H."/>
            <person name="Yadav J.S."/>
            <person name="Pangilinan J."/>
            <person name="Larsson K.H."/>
            <person name="Matsuura K."/>
            <person name="Barry K."/>
            <person name="Labutti K."/>
            <person name="Kuo R."/>
            <person name="Ohm R.A."/>
            <person name="Bhattacharya S.S."/>
            <person name="Shirouzu T."/>
            <person name="Yoshinaga Y."/>
            <person name="Martin F.M."/>
            <person name="Grigoriev I.V."/>
            <person name="Hibbett D.S."/>
        </authorList>
    </citation>
    <scope>NUCLEOTIDE SEQUENCE [LARGE SCALE GENOMIC DNA]</scope>
    <source>
        <strain evidence="2 3">93-53</strain>
    </source>
</reference>
<feature type="region of interest" description="Disordered" evidence="1">
    <location>
        <begin position="132"/>
        <end position="159"/>
    </location>
</feature>
<keyword evidence="3" id="KW-1185">Reference proteome</keyword>
<dbReference type="Proteomes" id="UP000076871">
    <property type="component" value="Unassembled WGS sequence"/>
</dbReference>
<dbReference type="EMBL" id="KV427628">
    <property type="protein sequence ID" value="KZT05754.1"/>
    <property type="molecule type" value="Genomic_DNA"/>
</dbReference>
<gene>
    <name evidence="2" type="ORF">LAESUDRAFT_759987</name>
</gene>
<name>A0A165DW74_9APHY</name>
<dbReference type="GeneID" id="63829695"/>
<sequence>MSDLDFCRPPDKDPRQGYPERSRGGLKELSRLPTGDYVEPKLFPVLISRVLLNVRAAARFTHGEQSQTPSFIRSRQGVQTQADVENMSFELNILSSSERAPESDRFDVQDSIEHDQLIAESLSMADGVLTVGDAHQNVNEEETMDDADDEMLSDWEDDE</sequence>
<protein>
    <submittedName>
        <fullName evidence="2">Uncharacterized protein</fullName>
    </submittedName>
</protein>
<proteinExistence type="predicted"/>
<dbReference type="InParanoid" id="A0A165DW74"/>
<evidence type="ECO:0000256" key="1">
    <source>
        <dbReference type="SAM" id="MobiDB-lite"/>
    </source>
</evidence>